<dbReference type="GO" id="GO:0030288">
    <property type="term" value="C:outer membrane-bounded periplasmic space"/>
    <property type="evidence" value="ECO:0007669"/>
    <property type="project" value="UniProtKB-UniRule"/>
</dbReference>
<keyword evidence="1" id="KW-0574">Periplasm</keyword>
<accession>A0A1B4XIB0</accession>
<gene>
    <name evidence="1" type="primary">cpoB</name>
    <name evidence="4" type="ORF">SCL_2247</name>
</gene>
<keyword evidence="1" id="KW-0732">Signal</keyword>
<dbReference type="Proteomes" id="UP000243180">
    <property type="component" value="Chromosome"/>
</dbReference>
<dbReference type="EMBL" id="AP014879">
    <property type="protein sequence ID" value="BAV34535.1"/>
    <property type="molecule type" value="Genomic_DNA"/>
</dbReference>
<sequence length="260" mass="28839" precursor="true">MTMRHPRRFAVWMAGVLAAGLFTPAWAADASSGGRNLPPVVEMGVGGAPAASSTPSREVLADLLQQLESLQTELRSLRGQLEVQTNEIERLKARQRDLLADIDRRVSELERRAPAGAAAASAGPAPAAPVITVQEQKDYDTAFSLMKQGQYDRAAKGFRDFLANYPQSTLRDNARYWLGEAYYVKRDFRKALAEFTRLMSDQPGNPKAPDAMLKIGYCHYELGEWARARENLNQVMARYPGQPAAKSAEQRLAKMKKEGR</sequence>
<dbReference type="InterPro" id="IPR032519">
    <property type="entry name" value="YbgF_tri"/>
</dbReference>
<dbReference type="GO" id="GO:0070206">
    <property type="term" value="P:protein trimerization"/>
    <property type="evidence" value="ECO:0007669"/>
    <property type="project" value="InterPro"/>
</dbReference>
<feature type="domain" description="YbgF trimerisation" evidence="3">
    <location>
        <begin position="58"/>
        <end position="115"/>
    </location>
</feature>
<proteinExistence type="inferred from homology"/>
<dbReference type="FunCoup" id="A0A1B4XIB0">
    <property type="interactions" value="65"/>
</dbReference>
<protein>
    <recommendedName>
        <fullName evidence="1">Cell division coordinator CpoB</fullName>
    </recommendedName>
</protein>
<dbReference type="InterPro" id="IPR014162">
    <property type="entry name" value="CpoB_C"/>
</dbReference>
<evidence type="ECO:0000313" key="5">
    <source>
        <dbReference type="Proteomes" id="UP000243180"/>
    </source>
</evidence>
<evidence type="ECO:0000259" key="3">
    <source>
        <dbReference type="Pfam" id="PF16331"/>
    </source>
</evidence>
<dbReference type="Pfam" id="PF13174">
    <property type="entry name" value="TPR_6"/>
    <property type="match status" value="1"/>
</dbReference>
<keyword evidence="1" id="KW-0175">Coiled coil</keyword>
<evidence type="ECO:0000256" key="2">
    <source>
        <dbReference type="PROSITE-ProRule" id="PRU00339"/>
    </source>
</evidence>
<dbReference type="NCBIfam" id="TIGR02795">
    <property type="entry name" value="tol_pal_ybgF"/>
    <property type="match status" value="1"/>
</dbReference>
<dbReference type="KEGG" id="slim:SCL_2247"/>
<dbReference type="Pfam" id="PF16331">
    <property type="entry name" value="TolA_bind_tri"/>
    <property type="match status" value="1"/>
</dbReference>
<dbReference type="SUPFAM" id="SSF48452">
    <property type="entry name" value="TPR-like"/>
    <property type="match status" value="1"/>
</dbReference>
<evidence type="ECO:0000313" key="4">
    <source>
        <dbReference type="EMBL" id="BAV34535.1"/>
    </source>
</evidence>
<dbReference type="InterPro" id="IPR034706">
    <property type="entry name" value="CpoB"/>
</dbReference>
<dbReference type="PROSITE" id="PS50005">
    <property type="entry name" value="TPR"/>
    <property type="match status" value="1"/>
</dbReference>
<dbReference type="OrthoDB" id="9768142at2"/>
<comment type="similarity">
    <text evidence="1">Belongs to the CpoB family.</text>
</comment>
<keyword evidence="5" id="KW-1185">Reference proteome</keyword>
<dbReference type="HAMAP" id="MF_02066">
    <property type="entry name" value="CpoB"/>
    <property type="match status" value="1"/>
</dbReference>
<dbReference type="GO" id="GO:0043093">
    <property type="term" value="P:FtsZ-dependent cytokinesis"/>
    <property type="evidence" value="ECO:0007669"/>
    <property type="project" value="UniProtKB-UniRule"/>
</dbReference>
<evidence type="ECO:0000256" key="1">
    <source>
        <dbReference type="HAMAP-Rule" id="MF_02066"/>
    </source>
</evidence>
<dbReference type="InterPro" id="IPR049813">
    <property type="entry name" value="Elp-1-like_TD"/>
</dbReference>
<keyword evidence="1" id="KW-0131">Cell cycle</keyword>
<keyword evidence="1" id="KW-0132">Cell division</keyword>
<dbReference type="Pfam" id="PF13432">
    <property type="entry name" value="TPR_16"/>
    <property type="match status" value="1"/>
</dbReference>
<feature type="repeat" description="TPR" evidence="2">
    <location>
        <begin position="172"/>
        <end position="205"/>
    </location>
</feature>
<dbReference type="CDD" id="cd21931">
    <property type="entry name" value="TD_EMAP-like"/>
    <property type="match status" value="1"/>
</dbReference>
<comment type="subcellular location">
    <subcellularLocation>
        <location evidence="1">Periplasm</location>
    </subcellularLocation>
</comment>
<dbReference type="InterPro" id="IPR019734">
    <property type="entry name" value="TPR_rpt"/>
</dbReference>
<dbReference type="AlphaFoldDB" id="A0A1B4XIB0"/>
<name>A0A1B4XIB0_9GAMM</name>
<dbReference type="Gene3D" id="1.20.5.110">
    <property type="match status" value="1"/>
</dbReference>
<organism evidence="4 5">
    <name type="scientific">Sulfuricaulis limicola</name>
    <dbReference type="NCBI Taxonomy" id="1620215"/>
    <lineage>
        <taxon>Bacteria</taxon>
        <taxon>Pseudomonadati</taxon>
        <taxon>Pseudomonadota</taxon>
        <taxon>Gammaproteobacteria</taxon>
        <taxon>Acidiferrobacterales</taxon>
        <taxon>Acidiferrobacteraceae</taxon>
        <taxon>Sulfuricaulis</taxon>
    </lineage>
</organism>
<dbReference type="InParanoid" id="A0A1B4XIB0"/>
<feature type="signal peptide" evidence="1">
    <location>
        <begin position="1"/>
        <end position="27"/>
    </location>
</feature>
<dbReference type="Gene3D" id="1.25.40.10">
    <property type="entry name" value="Tetratricopeptide repeat domain"/>
    <property type="match status" value="1"/>
</dbReference>
<feature type="chain" id="PRO_5009986786" description="Cell division coordinator CpoB" evidence="1">
    <location>
        <begin position="28"/>
        <end position="260"/>
    </location>
</feature>
<feature type="coiled-coil region" evidence="1">
    <location>
        <begin position="60"/>
        <end position="112"/>
    </location>
</feature>
<comment type="function">
    <text evidence="1">Mediates coordination of peptidoglycan synthesis and outer membrane constriction during cell division.</text>
</comment>
<reference evidence="4 5" key="1">
    <citation type="submission" date="2015-05" db="EMBL/GenBank/DDBJ databases">
        <title>Complete genome sequence of a sulfur-oxidizing gammaproteobacterium strain HA5.</title>
        <authorList>
            <person name="Miura A."/>
            <person name="Kojima H."/>
            <person name="Fukui M."/>
        </authorList>
    </citation>
    <scope>NUCLEOTIDE SEQUENCE [LARGE SCALE GENOMIC DNA]</scope>
    <source>
        <strain evidence="4 5">HA5</strain>
    </source>
</reference>
<dbReference type="InterPro" id="IPR011990">
    <property type="entry name" value="TPR-like_helical_dom_sf"/>
</dbReference>
<keyword evidence="2" id="KW-0802">TPR repeat</keyword>